<accession>A0ABZ1U8R8</accession>
<gene>
    <name evidence="2" type="ORF">OHA16_33690</name>
</gene>
<name>A0ABZ1U8R8_9ACTN</name>
<feature type="chain" id="PRO_5045860121" description="Secreted protein" evidence="1">
    <location>
        <begin position="27"/>
        <end position="111"/>
    </location>
</feature>
<proteinExistence type="predicted"/>
<reference evidence="2" key="1">
    <citation type="submission" date="2022-10" db="EMBL/GenBank/DDBJ databases">
        <title>The complete genomes of actinobacterial strains from the NBC collection.</title>
        <authorList>
            <person name="Joergensen T.S."/>
            <person name="Alvarez Arevalo M."/>
            <person name="Sterndorff E.B."/>
            <person name="Faurdal D."/>
            <person name="Vuksanovic O."/>
            <person name="Mourched A.-S."/>
            <person name="Charusanti P."/>
            <person name="Shaw S."/>
            <person name="Blin K."/>
            <person name="Weber T."/>
        </authorList>
    </citation>
    <scope>NUCLEOTIDE SEQUENCE</scope>
    <source>
        <strain evidence="2">NBC_00222</strain>
    </source>
</reference>
<evidence type="ECO:0000313" key="2">
    <source>
        <dbReference type="EMBL" id="WUQ87488.1"/>
    </source>
</evidence>
<keyword evidence="1" id="KW-0732">Signal</keyword>
<sequence length="111" mass="11730">MRLRNTLVAATSAIALVLAVPVSANAADGVFRYTYRDGDSEHRGELVDPRGEECVDVQGATAADPAYAPANRTNAPAVAFLDFGCVGDGYRVLDPGDSAGRRLPFRSVLFS</sequence>
<dbReference type="EMBL" id="CP108110">
    <property type="protein sequence ID" value="WUQ87488.1"/>
    <property type="molecule type" value="Genomic_DNA"/>
</dbReference>
<dbReference type="Proteomes" id="UP001432222">
    <property type="component" value="Chromosome"/>
</dbReference>
<protein>
    <recommendedName>
        <fullName evidence="4">Secreted protein</fullName>
    </recommendedName>
</protein>
<organism evidence="2 3">
    <name type="scientific">Kitasatospora purpeofusca</name>
    <dbReference type="NCBI Taxonomy" id="67352"/>
    <lineage>
        <taxon>Bacteria</taxon>
        <taxon>Bacillati</taxon>
        <taxon>Actinomycetota</taxon>
        <taxon>Actinomycetes</taxon>
        <taxon>Kitasatosporales</taxon>
        <taxon>Streptomycetaceae</taxon>
        <taxon>Kitasatospora</taxon>
    </lineage>
</organism>
<feature type="signal peptide" evidence="1">
    <location>
        <begin position="1"/>
        <end position="26"/>
    </location>
</feature>
<keyword evidence="3" id="KW-1185">Reference proteome</keyword>
<evidence type="ECO:0000313" key="3">
    <source>
        <dbReference type="Proteomes" id="UP001432222"/>
    </source>
</evidence>
<evidence type="ECO:0000256" key="1">
    <source>
        <dbReference type="SAM" id="SignalP"/>
    </source>
</evidence>
<evidence type="ECO:0008006" key="4">
    <source>
        <dbReference type="Google" id="ProtNLM"/>
    </source>
</evidence>
<dbReference type="RefSeq" id="WP_328958047.1">
    <property type="nucleotide sequence ID" value="NZ_CP108110.1"/>
</dbReference>